<gene>
    <name evidence="9" type="ORF">K7432_002072</name>
</gene>
<evidence type="ECO:0000313" key="10">
    <source>
        <dbReference type="Proteomes" id="UP001479436"/>
    </source>
</evidence>
<proteinExistence type="inferred from homology"/>
<evidence type="ECO:0000256" key="6">
    <source>
        <dbReference type="ARBA" id="ARBA00022989"/>
    </source>
</evidence>
<protein>
    <recommendedName>
        <fullName evidence="11">Membrane magnesium transporter</fullName>
    </recommendedName>
</protein>
<accession>A0ABR2W8J6</accession>
<dbReference type="EMBL" id="JASJQH010006928">
    <property type="protein sequence ID" value="KAK9723275.1"/>
    <property type="molecule type" value="Genomic_DNA"/>
</dbReference>
<name>A0ABR2W8J6_9FUNG</name>
<comment type="similarity">
    <text evidence="2">Belongs to the membrane magnesium transporter (TC 1.A.67) family.</text>
</comment>
<evidence type="ECO:0000256" key="3">
    <source>
        <dbReference type="ARBA" id="ARBA00011276"/>
    </source>
</evidence>
<reference evidence="9 10" key="1">
    <citation type="submission" date="2023-04" db="EMBL/GenBank/DDBJ databases">
        <title>Genome of Basidiobolus ranarum AG-B5.</title>
        <authorList>
            <person name="Stajich J.E."/>
            <person name="Carter-House D."/>
            <person name="Gryganskyi A."/>
        </authorList>
    </citation>
    <scope>NUCLEOTIDE SEQUENCE [LARGE SCALE GENOMIC DNA]</scope>
    <source>
        <strain evidence="9 10">AG-B5</strain>
    </source>
</reference>
<comment type="subunit">
    <text evidence="3">Component of the ER membrane protein complex (EMC).</text>
</comment>
<keyword evidence="7 8" id="KW-0472">Membrane</keyword>
<dbReference type="InterPro" id="IPR018937">
    <property type="entry name" value="MMgT"/>
</dbReference>
<keyword evidence="4 8" id="KW-0812">Transmembrane</keyword>
<evidence type="ECO:0000256" key="5">
    <source>
        <dbReference type="ARBA" id="ARBA00022824"/>
    </source>
</evidence>
<evidence type="ECO:0000256" key="7">
    <source>
        <dbReference type="ARBA" id="ARBA00023136"/>
    </source>
</evidence>
<keyword evidence="10" id="KW-1185">Reference proteome</keyword>
<evidence type="ECO:0000256" key="2">
    <source>
        <dbReference type="ARBA" id="ARBA00006109"/>
    </source>
</evidence>
<keyword evidence="6 8" id="KW-1133">Transmembrane helix</keyword>
<organism evidence="9 10">
    <name type="scientific">Basidiobolus ranarum</name>
    <dbReference type="NCBI Taxonomy" id="34480"/>
    <lineage>
        <taxon>Eukaryota</taxon>
        <taxon>Fungi</taxon>
        <taxon>Fungi incertae sedis</taxon>
        <taxon>Zoopagomycota</taxon>
        <taxon>Entomophthoromycotina</taxon>
        <taxon>Basidiobolomycetes</taxon>
        <taxon>Basidiobolales</taxon>
        <taxon>Basidiobolaceae</taxon>
        <taxon>Basidiobolus</taxon>
    </lineage>
</organism>
<evidence type="ECO:0000313" key="9">
    <source>
        <dbReference type="EMBL" id="KAK9723275.1"/>
    </source>
</evidence>
<keyword evidence="5" id="KW-0256">Endoplasmic reticulum</keyword>
<evidence type="ECO:0000256" key="4">
    <source>
        <dbReference type="ARBA" id="ARBA00022692"/>
    </source>
</evidence>
<comment type="subcellular location">
    <subcellularLocation>
        <location evidence="1">Endoplasmic reticulum membrane</location>
        <topology evidence="1">Multi-pass membrane protein</topology>
    </subcellularLocation>
</comment>
<evidence type="ECO:0008006" key="11">
    <source>
        <dbReference type="Google" id="ProtNLM"/>
    </source>
</evidence>
<evidence type="ECO:0000256" key="8">
    <source>
        <dbReference type="SAM" id="Phobius"/>
    </source>
</evidence>
<dbReference type="Pfam" id="PF10270">
    <property type="entry name" value="MMgT"/>
    <property type="match status" value="1"/>
</dbReference>
<sequence length="108" mass="12063">MSTAPHLPGKILSLVGLFVLSHSAYSTYEHLSYLKAAEKLENGLPIDIIVECMVGIIIFMVGFTLVSGPLKPILMEVEMAKQTISKFDARPSFQTFNHRGVYLHTKRK</sequence>
<comment type="caution">
    <text evidence="9">The sequence shown here is derived from an EMBL/GenBank/DDBJ whole genome shotgun (WGS) entry which is preliminary data.</text>
</comment>
<feature type="transmembrane region" description="Helical" evidence="8">
    <location>
        <begin position="42"/>
        <end position="66"/>
    </location>
</feature>
<dbReference type="PANTHER" id="PTHR21181:SF7">
    <property type="entry name" value="ER MEMBRANE PROTEIN COMPLEX SUBUNIT 5"/>
    <property type="match status" value="1"/>
</dbReference>
<dbReference type="Proteomes" id="UP001479436">
    <property type="component" value="Unassembled WGS sequence"/>
</dbReference>
<dbReference type="PANTHER" id="PTHR21181">
    <property type="match status" value="1"/>
</dbReference>
<evidence type="ECO:0000256" key="1">
    <source>
        <dbReference type="ARBA" id="ARBA00004477"/>
    </source>
</evidence>